<proteinExistence type="predicted"/>
<dbReference type="InterPro" id="IPR036865">
    <property type="entry name" value="CRAL-TRIO_dom_sf"/>
</dbReference>
<protein>
    <submittedName>
        <fullName evidence="1">Uncharacterized protein</fullName>
    </submittedName>
</protein>
<dbReference type="Gene3D" id="3.40.525.10">
    <property type="entry name" value="CRAL-TRIO lipid binding domain"/>
    <property type="match status" value="1"/>
</dbReference>
<sequence>MAPNIHLHNDLEVLRNNEEEVSAPFLMPAMETSSSAVPMEGEPLQEQTEEAFVDASETAEEDGEGEEFYFSDCEEDVDDEYGDEEGTSDAVLSGVNLDFHYSPADGCFIMVSDLSKFVVTNLKSPQNTRIWMGNCLYNAHAMAPDFAAMRKGYMYLFECQGYDWKKNLLDLKTAEKYWAEIGSVYPLNMRKCKCFHTPTLLNCMVSMTRRFVPKEQFEKFQVGCQYNGTLSDLYYVPSQKAAEERLVARQIECLQRRYANEKAFSLKEAALIGNSNHN</sequence>
<gene>
    <name evidence="1" type="ORF">SEMRO_4127_G353080.1</name>
</gene>
<comment type="caution">
    <text evidence="1">The sequence shown here is derived from an EMBL/GenBank/DDBJ whole genome shotgun (WGS) entry which is preliminary data.</text>
</comment>
<organism evidence="1 2">
    <name type="scientific">Seminavis robusta</name>
    <dbReference type="NCBI Taxonomy" id="568900"/>
    <lineage>
        <taxon>Eukaryota</taxon>
        <taxon>Sar</taxon>
        <taxon>Stramenopiles</taxon>
        <taxon>Ochrophyta</taxon>
        <taxon>Bacillariophyta</taxon>
        <taxon>Bacillariophyceae</taxon>
        <taxon>Bacillariophycidae</taxon>
        <taxon>Naviculales</taxon>
        <taxon>Naviculaceae</taxon>
        <taxon>Seminavis</taxon>
    </lineage>
</organism>
<dbReference type="AlphaFoldDB" id="A0A9N8F1D7"/>
<dbReference type="Proteomes" id="UP001153069">
    <property type="component" value="Unassembled WGS sequence"/>
</dbReference>
<evidence type="ECO:0000313" key="1">
    <source>
        <dbReference type="EMBL" id="CAB9531862.1"/>
    </source>
</evidence>
<dbReference type="SUPFAM" id="SSF52087">
    <property type="entry name" value="CRAL/TRIO domain"/>
    <property type="match status" value="1"/>
</dbReference>
<evidence type="ECO:0000313" key="2">
    <source>
        <dbReference type="Proteomes" id="UP001153069"/>
    </source>
</evidence>
<accession>A0A9N8F1D7</accession>
<name>A0A9N8F1D7_9STRA</name>
<keyword evidence="2" id="KW-1185">Reference proteome</keyword>
<reference evidence="1" key="1">
    <citation type="submission" date="2020-06" db="EMBL/GenBank/DDBJ databases">
        <authorList>
            <consortium name="Plant Systems Biology data submission"/>
        </authorList>
    </citation>
    <scope>NUCLEOTIDE SEQUENCE</scope>
    <source>
        <strain evidence="1">D6</strain>
    </source>
</reference>
<dbReference type="EMBL" id="CAICTM010004125">
    <property type="protein sequence ID" value="CAB9531862.1"/>
    <property type="molecule type" value="Genomic_DNA"/>
</dbReference>